<protein>
    <submittedName>
        <fullName evidence="2">CXXC-20-CXXC protein</fullName>
    </submittedName>
</protein>
<dbReference type="OrthoDB" id="2418141at2"/>
<keyword evidence="1" id="KW-0812">Transmembrane</keyword>
<dbReference type="SUPFAM" id="SSF144020">
    <property type="entry name" value="FdhE-like"/>
    <property type="match status" value="1"/>
</dbReference>
<dbReference type="EMBL" id="QJJQ01000015">
    <property type="protein sequence ID" value="PXW83574.1"/>
    <property type="molecule type" value="Genomic_DNA"/>
</dbReference>
<dbReference type="AlphaFoldDB" id="A0A2V3VQZ6"/>
<organism evidence="2 3">
    <name type="scientific">Pseudogracilibacillus auburnensis</name>
    <dbReference type="NCBI Taxonomy" id="1494959"/>
    <lineage>
        <taxon>Bacteria</taxon>
        <taxon>Bacillati</taxon>
        <taxon>Bacillota</taxon>
        <taxon>Bacilli</taxon>
        <taxon>Bacillales</taxon>
        <taxon>Bacillaceae</taxon>
        <taxon>Pseudogracilibacillus</taxon>
    </lineage>
</organism>
<evidence type="ECO:0000313" key="2">
    <source>
        <dbReference type="EMBL" id="PXW83574.1"/>
    </source>
</evidence>
<reference evidence="2 3" key="1">
    <citation type="submission" date="2018-05" db="EMBL/GenBank/DDBJ databases">
        <title>Genomic Encyclopedia of Type Strains, Phase IV (KMG-IV): sequencing the most valuable type-strain genomes for metagenomic binning, comparative biology and taxonomic classification.</title>
        <authorList>
            <person name="Goeker M."/>
        </authorList>
    </citation>
    <scope>NUCLEOTIDE SEQUENCE [LARGE SCALE GENOMIC DNA]</scope>
    <source>
        <strain evidence="2 3">DSM 28556</strain>
    </source>
</reference>
<dbReference type="InterPro" id="IPR024064">
    <property type="entry name" value="FdhE-like_sf"/>
</dbReference>
<keyword evidence="1" id="KW-1133">Transmembrane helix</keyword>
<gene>
    <name evidence="2" type="ORF">DFR56_11544</name>
</gene>
<dbReference type="NCBIfam" id="TIGR04104">
    <property type="entry name" value="cxxc_20_cxxc"/>
    <property type="match status" value="1"/>
</dbReference>
<evidence type="ECO:0000256" key="1">
    <source>
        <dbReference type="SAM" id="Phobius"/>
    </source>
</evidence>
<comment type="caution">
    <text evidence="2">The sequence shown here is derived from an EMBL/GenBank/DDBJ whole genome shotgun (WGS) entry which is preliminary data.</text>
</comment>
<feature type="transmembrane region" description="Helical" evidence="1">
    <location>
        <begin position="65"/>
        <end position="83"/>
    </location>
</feature>
<keyword evidence="1" id="KW-0472">Membrane</keyword>
<dbReference type="Proteomes" id="UP000247978">
    <property type="component" value="Unassembled WGS sequence"/>
</dbReference>
<evidence type="ECO:0000313" key="3">
    <source>
        <dbReference type="Proteomes" id="UP000247978"/>
    </source>
</evidence>
<dbReference type="RefSeq" id="WP_158525698.1">
    <property type="nucleotide sequence ID" value="NZ_JADIJL010000044.1"/>
</dbReference>
<name>A0A2V3VQZ6_9BACI</name>
<keyword evidence="3" id="KW-1185">Reference proteome</keyword>
<feature type="transmembrane region" description="Helical" evidence="1">
    <location>
        <begin position="42"/>
        <end position="59"/>
    </location>
</feature>
<sequence length="95" mass="11228">MPICKHCNTKWTYKDSLKNMLRYKCPYCGEKNYIRKFRVRDILMMILTPAIVIFILPIFDTPFIGTIAIGLSLIAIYLLTYPINLELTKEEEPYF</sequence>
<accession>A0A2V3VQZ6</accession>
<proteinExistence type="predicted"/>
<dbReference type="InterPro" id="IPR026369">
    <property type="entry name" value="CxxC_20_CxxC"/>
</dbReference>